<keyword evidence="5" id="KW-1185">Reference proteome</keyword>
<protein>
    <submittedName>
        <fullName evidence="4">Transcriptional regulator, TetR family</fullName>
    </submittedName>
</protein>
<dbReference type="SUPFAM" id="SSF46689">
    <property type="entry name" value="Homeodomain-like"/>
    <property type="match status" value="1"/>
</dbReference>
<feature type="domain" description="HTH tetR-type" evidence="3">
    <location>
        <begin position="9"/>
        <end position="69"/>
    </location>
</feature>
<dbReference type="STRING" id="402600.SAMN05216188_10681"/>
<dbReference type="Proteomes" id="UP000199352">
    <property type="component" value="Unassembled WGS sequence"/>
</dbReference>
<dbReference type="PANTHER" id="PTHR30055:SF226">
    <property type="entry name" value="HTH-TYPE TRANSCRIPTIONAL REGULATOR PKSA"/>
    <property type="match status" value="1"/>
</dbReference>
<feature type="DNA-binding region" description="H-T-H motif" evidence="2">
    <location>
        <begin position="32"/>
        <end position="51"/>
    </location>
</feature>
<dbReference type="PROSITE" id="PS50977">
    <property type="entry name" value="HTH_TETR_2"/>
    <property type="match status" value="1"/>
</dbReference>
<evidence type="ECO:0000259" key="3">
    <source>
        <dbReference type="PROSITE" id="PS50977"/>
    </source>
</evidence>
<evidence type="ECO:0000313" key="4">
    <source>
        <dbReference type="EMBL" id="SEQ88453.1"/>
    </source>
</evidence>
<proteinExistence type="predicted"/>
<organism evidence="4 5">
    <name type="scientific">Lentzea xinjiangensis</name>
    <dbReference type="NCBI Taxonomy" id="402600"/>
    <lineage>
        <taxon>Bacteria</taxon>
        <taxon>Bacillati</taxon>
        <taxon>Actinomycetota</taxon>
        <taxon>Actinomycetes</taxon>
        <taxon>Pseudonocardiales</taxon>
        <taxon>Pseudonocardiaceae</taxon>
        <taxon>Lentzea</taxon>
    </lineage>
</organism>
<accession>A0A1H9JNY1</accession>
<dbReference type="GO" id="GO:0003700">
    <property type="term" value="F:DNA-binding transcription factor activity"/>
    <property type="evidence" value="ECO:0007669"/>
    <property type="project" value="TreeGrafter"/>
</dbReference>
<dbReference type="AlphaFoldDB" id="A0A1H9JNY1"/>
<evidence type="ECO:0000313" key="5">
    <source>
        <dbReference type="Proteomes" id="UP000199352"/>
    </source>
</evidence>
<keyword evidence="1 2" id="KW-0238">DNA-binding</keyword>
<evidence type="ECO:0000256" key="2">
    <source>
        <dbReference type="PROSITE-ProRule" id="PRU00335"/>
    </source>
</evidence>
<dbReference type="GO" id="GO:0000976">
    <property type="term" value="F:transcription cis-regulatory region binding"/>
    <property type="evidence" value="ECO:0007669"/>
    <property type="project" value="TreeGrafter"/>
</dbReference>
<dbReference type="InterPro" id="IPR050109">
    <property type="entry name" value="HTH-type_TetR-like_transc_reg"/>
</dbReference>
<dbReference type="InterPro" id="IPR036271">
    <property type="entry name" value="Tet_transcr_reg_TetR-rel_C_sf"/>
</dbReference>
<dbReference type="SUPFAM" id="SSF48498">
    <property type="entry name" value="Tetracyclin repressor-like, C-terminal domain"/>
    <property type="match status" value="1"/>
</dbReference>
<name>A0A1H9JNY1_9PSEU</name>
<dbReference type="InterPro" id="IPR001647">
    <property type="entry name" value="HTH_TetR"/>
</dbReference>
<dbReference type="PANTHER" id="PTHR30055">
    <property type="entry name" value="HTH-TYPE TRANSCRIPTIONAL REGULATOR RUTR"/>
    <property type="match status" value="1"/>
</dbReference>
<dbReference type="Pfam" id="PF00440">
    <property type="entry name" value="TetR_N"/>
    <property type="match status" value="1"/>
</dbReference>
<sequence>MPKSVDRGRRTREQLIDAAAGLVGEVGWGAVTTRLVAERAGVNAALVHYHFSSVPELLTTAALRFAERVLTESADALRLASPADGIDRVLGELTRYTGTDPESLLLAEAFLAAHRLPELKAGLAALVADFRARVGDWLRAAGVEDADAVALLLGAAVDGMVLHRALDESVDFRPVASLFRRLVTD</sequence>
<dbReference type="Pfam" id="PF17940">
    <property type="entry name" value="TetR_C_31"/>
    <property type="match status" value="1"/>
</dbReference>
<dbReference type="RefSeq" id="WP_089951422.1">
    <property type="nucleotide sequence ID" value="NZ_FOFR01000006.1"/>
</dbReference>
<dbReference type="Gene3D" id="1.10.357.10">
    <property type="entry name" value="Tetracycline Repressor, domain 2"/>
    <property type="match status" value="1"/>
</dbReference>
<dbReference type="PRINTS" id="PR00455">
    <property type="entry name" value="HTHTETR"/>
</dbReference>
<reference evidence="5" key="1">
    <citation type="submission" date="2016-10" db="EMBL/GenBank/DDBJ databases">
        <authorList>
            <person name="Varghese N."/>
            <person name="Submissions S."/>
        </authorList>
    </citation>
    <scope>NUCLEOTIDE SEQUENCE [LARGE SCALE GENOMIC DNA]</scope>
    <source>
        <strain evidence="5">CGMCC 4.3525</strain>
    </source>
</reference>
<dbReference type="EMBL" id="FOFR01000006">
    <property type="protein sequence ID" value="SEQ88453.1"/>
    <property type="molecule type" value="Genomic_DNA"/>
</dbReference>
<dbReference type="InterPro" id="IPR009057">
    <property type="entry name" value="Homeodomain-like_sf"/>
</dbReference>
<dbReference type="OrthoDB" id="2356263at2"/>
<dbReference type="InterPro" id="IPR041583">
    <property type="entry name" value="TetR_C_31"/>
</dbReference>
<gene>
    <name evidence="4" type="ORF">SAMN05216188_10681</name>
</gene>
<evidence type="ECO:0000256" key="1">
    <source>
        <dbReference type="ARBA" id="ARBA00023125"/>
    </source>
</evidence>